<name>A0A8T1X691_9STRA</name>
<dbReference type="AlphaFoldDB" id="A0A8T1X691"/>
<proteinExistence type="predicted"/>
<organism evidence="1 2">
    <name type="scientific">Phytophthora boehmeriae</name>
    <dbReference type="NCBI Taxonomy" id="109152"/>
    <lineage>
        <taxon>Eukaryota</taxon>
        <taxon>Sar</taxon>
        <taxon>Stramenopiles</taxon>
        <taxon>Oomycota</taxon>
        <taxon>Peronosporomycetes</taxon>
        <taxon>Peronosporales</taxon>
        <taxon>Peronosporaceae</taxon>
        <taxon>Phytophthora</taxon>
    </lineage>
</organism>
<reference evidence="1" key="1">
    <citation type="submission" date="2021-02" db="EMBL/GenBank/DDBJ databases">
        <authorList>
            <person name="Palmer J.M."/>
        </authorList>
    </citation>
    <scope>NUCLEOTIDE SEQUENCE</scope>
    <source>
        <strain evidence="1">SCRP23</strain>
    </source>
</reference>
<dbReference type="Proteomes" id="UP000693981">
    <property type="component" value="Unassembled WGS sequence"/>
</dbReference>
<evidence type="ECO:0000313" key="2">
    <source>
        <dbReference type="Proteomes" id="UP000693981"/>
    </source>
</evidence>
<protein>
    <submittedName>
        <fullName evidence="1">Uncharacterized protein</fullName>
    </submittedName>
</protein>
<comment type="caution">
    <text evidence="1">The sequence shown here is derived from an EMBL/GenBank/DDBJ whole genome shotgun (WGS) entry which is preliminary data.</text>
</comment>
<dbReference type="OrthoDB" id="75839at2759"/>
<dbReference type="EMBL" id="JAGDFL010000011">
    <property type="protein sequence ID" value="KAG7401515.1"/>
    <property type="molecule type" value="Genomic_DNA"/>
</dbReference>
<gene>
    <name evidence="1" type="ORF">PHYBOEH_000573</name>
</gene>
<evidence type="ECO:0000313" key="1">
    <source>
        <dbReference type="EMBL" id="KAG7401515.1"/>
    </source>
</evidence>
<accession>A0A8T1X691</accession>
<keyword evidence="2" id="KW-1185">Reference proteome</keyword>
<sequence length="275" mass="31231">MPTYSRVSMETMCGLSRLRAAFEEVRITDALEQRRVAMVDDGDDDEAEADDEDTGILVADGIFLESWNRFAMLEELPLGLRLRQLVWADRNVWIVEFTIGLPHEAAVCDCSSNFTILRRYGGGVGHMAIVYPHQPTYSADYTFRPRGDLPRIQIPRNINYYDWVTVIVEVLHSEPGVEYILCVKMSNQLHHWSYELYDVRNNQPDTFLTRANRQAFHLGTVGNDVHVVCLDTKRVLGLQQGAPLLRGCPATIDIDVVEMARQSEAPIQGRLHISV</sequence>